<name>A0A0D5NI97_9BACL</name>
<evidence type="ECO:0000313" key="3">
    <source>
        <dbReference type="Proteomes" id="UP000032633"/>
    </source>
</evidence>
<evidence type="ECO:0008006" key="4">
    <source>
        <dbReference type="Google" id="ProtNLM"/>
    </source>
</evidence>
<evidence type="ECO:0000313" key="2">
    <source>
        <dbReference type="EMBL" id="AJY75011.1"/>
    </source>
</evidence>
<dbReference type="AlphaFoldDB" id="A0A0D5NI97"/>
<proteinExistence type="predicted"/>
<evidence type="ECO:0000256" key="1">
    <source>
        <dbReference type="SAM" id="Coils"/>
    </source>
</evidence>
<gene>
    <name evidence="2" type="ORF">VN24_10985</name>
</gene>
<dbReference type="Proteomes" id="UP000032633">
    <property type="component" value="Chromosome"/>
</dbReference>
<sequence length="96" mass="10911">MVGWQRFSGAARAEAKAVKNRSAAAMDEIERLRNEIAEAHRDWLHAQHHFENATGADQIDYAIYAVETAQKRYEMLIRQAKRMAQSWPAWKGGALG</sequence>
<reference evidence="2 3" key="1">
    <citation type="journal article" date="2015" name="J. Biotechnol.">
        <title>Complete genome sequence of Paenibacillus beijingensis 7188(T) (=DSM 24997(T)), a novel rhizobacterium from jujube garden soil.</title>
        <authorList>
            <person name="Kwak Y."/>
            <person name="Shin J.H."/>
        </authorList>
    </citation>
    <scope>NUCLEOTIDE SEQUENCE [LARGE SCALE GENOMIC DNA]</scope>
    <source>
        <strain evidence="2 3">DSM 24997</strain>
    </source>
</reference>
<dbReference type="OrthoDB" id="2649829at2"/>
<dbReference type="Pfam" id="PF10704">
    <property type="entry name" value="DUF2508"/>
    <property type="match status" value="1"/>
</dbReference>
<dbReference type="EMBL" id="CP011058">
    <property type="protein sequence ID" value="AJY75011.1"/>
    <property type="molecule type" value="Genomic_DNA"/>
</dbReference>
<dbReference type="RefSeq" id="WP_045670444.1">
    <property type="nucleotide sequence ID" value="NZ_CP011058.1"/>
</dbReference>
<keyword evidence="3" id="KW-1185">Reference proteome</keyword>
<reference evidence="3" key="2">
    <citation type="submission" date="2015-03" db="EMBL/GenBank/DDBJ databases">
        <title>Genome sequence of Paenibacillus beijingensis strain DSM 24997T.</title>
        <authorList>
            <person name="Kwak Y."/>
            <person name="Shin J.-H."/>
        </authorList>
    </citation>
    <scope>NUCLEOTIDE SEQUENCE [LARGE SCALE GENOMIC DNA]</scope>
    <source>
        <strain evidence="3">DSM 24997</strain>
    </source>
</reference>
<protein>
    <recommendedName>
        <fullName evidence="4">DUF2508 domain-containing protein</fullName>
    </recommendedName>
</protein>
<feature type="coiled-coil region" evidence="1">
    <location>
        <begin position="15"/>
        <end position="42"/>
    </location>
</feature>
<dbReference type="HOGENOM" id="CLU_161338_1_0_9"/>
<dbReference type="PATRIC" id="fig|1126833.4.peg.2418"/>
<dbReference type="STRING" id="1126833.VN24_10985"/>
<dbReference type="InterPro" id="IPR019644">
    <property type="entry name" value="DUF2508"/>
</dbReference>
<organism evidence="2 3">
    <name type="scientific">Paenibacillus beijingensis</name>
    <dbReference type="NCBI Taxonomy" id="1126833"/>
    <lineage>
        <taxon>Bacteria</taxon>
        <taxon>Bacillati</taxon>
        <taxon>Bacillota</taxon>
        <taxon>Bacilli</taxon>
        <taxon>Bacillales</taxon>
        <taxon>Paenibacillaceae</taxon>
        <taxon>Paenibacillus</taxon>
    </lineage>
</organism>
<accession>A0A0D5NI97</accession>
<dbReference type="KEGG" id="pbj:VN24_10985"/>
<keyword evidence="1" id="KW-0175">Coiled coil</keyword>